<accession>A0A0B6Z4Z4</accession>
<dbReference type="SMART" id="SM00562">
    <property type="entry name" value="NDK"/>
    <property type="match status" value="1"/>
</dbReference>
<sequence>MDDPIFERTFIAVKPDGVHRSFVSDIIKRFEIRGYKLVAAKLLWASKELLCNHYKDVSDRPYYGSLVEGMSSGPIFAMVWEGKSAVKIGRKMLGVTDPSDCEPGTIRGDFCIDIKRTVCHGSDSVEAAKREISLWFSKEEIIQYQLANQNWIFE</sequence>
<evidence type="ECO:0000256" key="3">
    <source>
        <dbReference type="ARBA" id="ARBA00012966"/>
    </source>
</evidence>
<name>A0A0B6Z4Z4_9EUPU</name>
<evidence type="ECO:0000259" key="8">
    <source>
        <dbReference type="SMART" id="SM00562"/>
    </source>
</evidence>
<dbReference type="EMBL" id="HACG01016869">
    <property type="protein sequence ID" value="CEK63734.1"/>
    <property type="molecule type" value="Transcribed_RNA"/>
</dbReference>
<evidence type="ECO:0000256" key="5">
    <source>
        <dbReference type="ARBA" id="ARBA00022777"/>
    </source>
</evidence>
<evidence type="ECO:0000256" key="6">
    <source>
        <dbReference type="PROSITE-ProRule" id="PRU00706"/>
    </source>
</evidence>
<dbReference type="InterPro" id="IPR036850">
    <property type="entry name" value="NDK-like_dom_sf"/>
</dbReference>
<keyword evidence="5" id="KW-0418">Kinase</keyword>
<protein>
    <recommendedName>
        <fullName evidence="3">nucleoside-diphosphate kinase</fullName>
        <ecNumber evidence="3">2.7.4.6</ecNumber>
    </recommendedName>
</protein>
<dbReference type="InterPro" id="IPR001564">
    <property type="entry name" value="Nucleoside_diP_kinase"/>
</dbReference>
<dbReference type="GO" id="GO:0004550">
    <property type="term" value="F:nucleoside diphosphate kinase activity"/>
    <property type="evidence" value="ECO:0007669"/>
    <property type="project" value="UniProtKB-EC"/>
</dbReference>
<dbReference type="HAMAP" id="MF_00451">
    <property type="entry name" value="NDP_kinase"/>
    <property type="match status" value="1"/>
</dbReference>
<dbReference type="FunFam" id="3.30.70.141:FF:000002">
    <property type="entry name" value="Nucleoside diphosphate kinase"/>
    <property type="match status" value="1"/>
</dbReference>
<comment type="similarity">
    <text evidence="2 6 7">Belongs to the NDK family.</text>
</comment>
<dbReference type="AlphaFoldDB" id="A0A0B6Z4Z4"/>
<evidence type="ECO:0000256" key="4">
    <source>
        <dbReference type="ARBA" id="ARBA00022679"/>
    </source>
</evidence>
<keyword evidence="4" id="KW-0808">Transferase</keyword>
<dbReference type="PANTHER" id="PTHR11349">
    <property type="entry name" value="NUCLEOSIDE DIPHOSPHATE KINASE"/>
    <property type="match status" value="1"/>
</dbReference>
<comment type="cofactor">
    <cofactor evidence="1">
        <name>Mg(2+)</name>
        <dbReference type="ChEBI" id="CHEBI:18420"/>
    </cofactor>
</comment>
<dbReference type="SUPFAM" id="SSF54919">
    <property type="entry name" value="Nucleoside diphosphate kinase, NDK"/>
    <property type="match status" value="1"/>
</dbReference>
<reference evidence="9" key="1">
    <citation type="submission" date="2014-12" db="EMBL/GenBank/DDBJ databases">
        <title>Insight into the proteome of Arion vulgaris.</title>
        <authorList>
            <person name="Aradska J."/>
            <person name="Bulat T."/>
            <person name="Smidak R."/>
            <person name="Sarate P."/>
            <person name="Gangsoo J."/>
            <person name="Sialana F."/>
            <person name="Bilban M."/>
            <person name="Lubec G."/>
        </authorList>
    </citation>
    <scope>NUCLEOTIDE SEQUENCE</scope>
    <source>
        <tissue evidence="9">Skin</tissue>
    </source>
</reference>
<dbReference type="PROSITE" id="PS51374">
    <property type="entry name" value="NDPK_LIKE"/>
    <property type="match status" value="1"/>
</dbReference>
<dbReference type="EC" id="2.7.4.6" evidence="3"/>
<evidence type="ECO:0000256" key="1">
    <source>
        <dbReference type="ARBA" id="ARBA00001946"/>
    </source>
</evidence>
<dbReference type="InterPro" id="IPR034907">
    <property type="entry name" value="NDK-like_dom"/>
</dbReference>
<feature type="domain" description="Nucleoside diphosphate kinase-like" evidence="8">
    <location>
        <begin position="6"/>
        <end position="143"/>
    </location>
</feature>
<evidence type="ECO:0000256" key="2">
    <source>
        <dbReference type="ARBA" id="ARBA00008142"/>
    </source>
</evidence>
<dbReference type="Gene3D" id="3.30.70.141">
    <property type="entry name" value="Nucleoside diphosphate kinase-like domain"/>
    <property type="match status" value="1"/>
</dbReference>
<evidence type="ECO:0000313" key="9">
    <source>
        <dbReference type="EMBL" id="CEK63734.1"/>
    </source>
</evidence>
<proteinExistence type="inferred from homology"/>
<dbReference type="GO" id="GO:0006183">
    <property type="term" value="P:GTP biosynthetic process"/>
    <property type="evidence" value="ECO:0007669"/>
    <property type="project" value="InterPro"/>
</dbReference>
<organism evidence="9">
    <name type="scientific">Arion vulgaris</name>
    <dbReference type="NCBI Taxonomy" id="1028688"/>
    <lineage>
        <taxon>Eukaryota</taxon>
        <taxon>Metazoa</taxon>
        <taxon>Spiralia</taxon>
        <taxon>Lophotrochozoa</taxon>
        <taxon>Mollusca</taxon>
        <taxon>Gastropoda</taxon>
        <taxon>Heterobranchia</taxon>
        <taxon>Euthyneura</taxon>
        <taxon>Panpulmonata</taxon>
        <taxon>Eupulmonata</taxon>
        <taxon>Stylommatophora</taxon>
        <taxon>Helicina</taxon>
        <taxon>Arionoidea</taxon>
        <taxon>Arionidae</taxon>
        <taxon>Arion</taxon>
    </lineage>
</organism>
<dbReference type="Pfam" id="PF00334">
    <property type="entry name" value="NDK"/>
    <property type="match status" value="1"/>
</dbReference>
<evidence type="ECO:0000256" key="7">
    <source>
        <dbReference type="RuleBase" id="RU004011"/>
    </source>
</evidence>
<dbReference type="CDD" id="cd04413">
    <property type="entry name" value="NDPk_I"/>
    <property type="match status" value="1"/>
</dbReference>
<dbReference type="GO" id="GO:0006228">
    <property type="term" value="P:UTP biosynthetic process"/>
    <property type="evidence" value="ECO:0007669"/>
    <property type="project" value="InterPro"/>
</dbReference>
<gene>
    <name evidence="9" type="primary">ORF49268</name>
</gene>
<dbReference type="GO" id="GO:0006241">
    <property type="term" value="P:CTP biosynthetic process"/>
    <property type="evidence" value="ECO:0007669"/>
    <property type="project" value="InterPro"/>
</dbReference>
<comment type="caution">
    <text evidence="6">Lacks conserved residue(s) required for the propagation of feature annotation.</text>
</comment>
<dbReference type="PRINTS" id="PR01243">
    <property type="entry name" value="NUCDPKINASE"/>
</dbReference>
<dbReference type="NCBIfam" id="NF001908">
    <property type="entry name" value="PRK00668.1"/>
    <property type="match status" value="1"/>
</dbReference>